<dbReference type="InterPro" id="IPR011075">
    <property type="entry name" value="TetR_C"/>
</dbReference>
<gene>
    <name evidence="6" type="ORF">ACFOW9_11530</name>
</gene>
<dbReference type="InterPro" id="IPR050109">
    <property type="entry name" value="HTH-type_TetR-like_transc_reg"/>
</dbReference>
<dbReference type="EMBL" id="JBHSCQ010000017">
    <property type="protein sequence ID" value="MFC4266233.1"/>
    <property type="molecule type" value="Genomic_DNA"/>
</dbReference>
<comment type="caution">
    <text evidence="6">The sequence shown here is derived from an EMBL/GenBank/DDBJ whole genome shotgun (WGS) entry which is preliminary data.</text>
</comment>
<evidence type="ECO:0000259" key="5">
    <source>
        <dbReference type="PROSITE" id="PS50977"/>
    </source>
</evidence>
<protein>
    <submittedName>
        <fullName evidence="6">TetR/AcrR family transcriptional regulator</fullName>
    </submittedName>
</protein>
<name>A0ABV8R4A9_9MICC</name>
<evidence type="ECO:0000256" key="4">
    <source>
        <dbReference type="PROSITE-ProRule" id="PRU00335"/>
    </source>
</evidence>
<dbReference type="PANTHER" id="PTHR30055">
    <property type="entry name" value="HTH-TYPE TRANSCRIPTIONAL REGULATOR RUTR"/>
    <property type="match status" value="1"/>
</dbReference>
<dbReference type="PROSITE" id="PS50977">
    <property type="entry name" value="HTH_TETR_2"/>
    <property type="match status" value="1"/>
</dbReference>
<accession>A0ABV8R4A9</accession>
<dbReference type="Pfam" id="PF16859">
    <property type="entry name" value="TetR_C_11"/>
    <property type="match status" value="1"/>
</dbReference>
<dbReference type="PANTHER" id="PTHR30055:SF148">
    <property type="entry name" value="TETR-FAMILY TRANSCRIPTIONAL REGULATOR"/>
    <property type="match status" value="1"/>
</dbReference>
<dbReference type="Gene3D" id="1.10.357.10">
    <property type="entry name" value="Tetracycline Repressor, domain 2"/>
    <property type="match status" value="1"/>
</dbReference>
<keyword evidence="3" id="KW-0804">Transcription</keyword>
<reference evidence="7" key="1">
    <citation type="journal article" date="2019" name="Int. J. Syst. Evol. Microbiol.">
        <title>The Global Catalogue of Microorganisms (GCM) 10K type strain sequencing project: providing services to taxonomists for standard genome sequencing and annotation.</title>
        <authorList>
            <consortium name="The Broad Institute Genomics Platform"/>
            <consortium name="The Broad Institute Genome Sequencing Center for Infectious Disease"/>
            <person name="Wu L."/>
            <person name="Ma J."/>
        </authorList>
    </citation>
    <scope>NUCLEOTIDE SEQUENCE [LARGE SCALE GENOMIC DNA]</scope>
    <source>
        <strain evidence="7">CGMCC 1.10698</strain>
    </source>
</reference>
<evidence type="ECO:0000313" key="7">
    <source>
        <dbReference type="Proteomes" id="UP001595773"/>
    </source>
</evidence>
<organism evidence="6 7">
    <name type="scientific">Arthrobacter cryoconiti</name>
    <dbReference type="NCBI Taxonomy" id="748907"/>
    <lineage>
        <taxon>Bacteria</taxon>
        <taxon>Bacillati</taxon>
        <taxon>Actinomycetota</taxon>
        <taxon>Actinomycetes</taxon>
        <taxon>Micrococcales</taxon>
        <taxon>Micrococcaceae</taxon>
        <taxon>Arthrobacter</taxon>
    </lineage>
</organism>
<sequence length="205" mass="21977">MRRLVVNGQVVQGLRTGGRSARIRESVLSAAFIELAESGYADLSVEAVASRAGVNKTTIYRRWQTLEDLLVDALTVGALEIPIPDTGSVEGDLLAVGHELAKLLNDGVGRQIATFVFTAGLRSSELREATRGYFEDQAVRAIPIIVRAIDRGELPTDCDASALLTTFRAPLFYQLVTTGDPIDVELIAQATRVALTAARAGLLAK</sequence>
<evidence type="ECO:0000256" key="2">
    <source>
        <dbReference type="ARBA" id="ARBA00023125"/>
    </source>
</evidence>
<keyword evidence="2 4" id="KW-0238">DNA-binding</keyword>
<dbReference type="RefSeq" id="WP_230067054.1">
    <property type="nucleotide sequence ID" value="NZ_BAABLL010000008.1"/>
</dbReference>
<dbReference type="PRINTS" id="PR00455">
    <property type="entry name" value="HTHTETR"/>
</dbReference>
<feature type="domain" description="HTH tetR-type" evidence="5">
    <location>
        <begin position="21"/>
        <end position="81"/>
    </location>
</feature>
<dbReference type="InterPro" id="IPR009057">
    <property type="entry name" value="Homeodomain-like_sf"/>
</dbReference>
<dbReference type="Pfam" id="PF00440">
    <property type="entry name" value="TetR_N"/>
    <property type="match status" value="1"/>
</dbReference>
<dbReference type="Gene3D" id="1.10.10.60">
    <property type="entry name" value="Homeodomain-like"/>
    <property type="match status" value="1"/>
</dbReference>
<evidence type="ECO:0000256" key="3">
    <source>
        <dbReference type="ARBA" id="ARBA00023163"/>
    </source>
</evidence>
<dbReference type="SUPFAM" id="SSF46689">
    <property type="entry name" value="Homeodomain-like"/>
    <property type="match status" value="1"/>
</dbReference>
<proteinExistence type="predicted"/>
<feature type="DNA-binding region" description="H-T-H motif" evidence="4">
    <location>
        <begin position="44"/>
        <end position="63"/>
    </location>
</feature>
<dbReference type="InterPro" id="IPR036271">
    <property type="entry name" value="Tet_transcr_reg_TetR-rel_C_sf"/>
</dbReference>
<keyword evidence="7" id="KW-1185">Reference proteome</keyword>
<evidence type="ECO:0000256" key="1">
    <source>
        <dbReference type="ARBA" id="ARBA00023015"/>
    </source>
</evidence>
<dbReference type="Proteomes" id="UP001595773">
    <property type="component" value="Unassembled WGS sequence"/>
</dbReference>
<dbReference type="InterPro" id="IPR001647">
    <property type="entry name" value="HTH_TetR"/>
</dbReference>
<dbReference type="SUPFAM" id="SSF48498">
    <property type="entry name" value="Tetracyclin repressor-like, C-terminal domain"/>
    <property type="match status" value="1"/>
</dbReference>
<keyword evidence="1" id="KW-0805">Transcription regulation</keyword>
<evidence type="ECO:0000313" key="6">
    <source>
        <dbReference type="EMBL" id="MFC4266233.1"/>
    </source>
</evidence>